<evidence type="ECO:0000256" key="2">
    <source>
        <dbReference type="ARBA" id="ARBA00011643"/>
    </source>
</evidence>
<keyword evidence="12" id="KW-1185">Reference proteome</keyword>
<dbReference type="PROSITE" id="PS00074">
    <property type="entry name" value="GLFV_DEHYDROGENASE"/>
    <property type="match status" value="1"/>
</dbReference>
<gene>
    <name evidence="11" type="ORF">BWR22_01990</name>
</gene>
<dbReference type="Gene3D" id="3.40.50.10860">
    <property type="entry name" value="Leucine Dehydrogenase, chain A, domain 1"/>
    <property type="match status" value="1"/>
</dbReference>
<dbReference type="GO" id="GO:0004354">
    <property type="term" value="F:glutamate dehydrogenase (NADP+) activity"/>
    <property type="evidence" value="ECO:0007669"/>
    <property type="project" value="TreeGrafter"/>
</dbReference>
<keyword evidence="7" id="KW-0547">Nucleotide-binding</keyword>
<feature type="binding site" evidence="7">
    <location>
        <position position="114"/>
    </location>
    <ligand>
        <name>substrate</name>
    </ligand>
</feature>
<feature type="binding site" evidence="7">
    <location>
        <position position="111"/>
    </location>
    <ligand>
        <name>substrate</name>
    </ligand>
</feature>
<comment type="subunit">
    <text evidence="2">Homohexamer.</text>
</comment>
<feature type="active site" description="Proton donor" evidence="6">
    <location>
        <position position="126"/>
    </location>
</feature>
<feature type="domain" description="Glutamate/phenylalanine/leucine/valine/L-tryptophan dehydrogenase C-terminal" evidence="10">
    <location>
        <begin position="202"/>
        <end position="445"/>
    </location>
</feature>
<dbReference type="AlphaFoldDB" id="A0AAC9LJB7"/>
<dbReference type="PRINTS" id="PR00082">
    <property type="entry name" value="GLFDHDRGNASE"/>
</dbReference>
<sequence length="447" mass="49150">MEDKIQAFLDLVKEKNSHEPEFLQAVHEVAETVIPFIEENPQYQNKMLLERMVEPERTIIFRVPWIDDKGNTQVNRAFRVEFNSAIGPYKGGLRFHPSVNLSILKFLGFEQVFKNSLTTLPMGGGKGGSDFNPKGKSDNEVMRFCQSFMTELYRHIGANTDVPAGDIGVGGREIGYMFGQYKRLANEFTGVLTGKGISYGGSLIRPEATGYGCVYFAKNMLATKNDSLEGKTVVISGSGNVAQFACEKVTQLGGKVVTLSDSSGYIYDEDGIDAEKLAFVMEIKNVNRGRISEYVDKYTSAKFFKGERPWSVNCDVAMPCATQNELNKEEAEVLVKNNVMAVAEGANMPTTPEAIEVLQKAKVLFSPGKASNAGGVATSGLEMSQNSLRYNWTREEVDTKLKQIMNDIHESCVKYGTQKDGSIDYVKGANIAGFVKVADAMLAQGVV</sequence>
<dbReference type="KEGG" id="lvn:BWR22_01990"/>
<evidence type="ECO:0000259" key="10">
    <source>
        <dbReference type="SMART" id="SM00839"/>
    </source>
</evidence>
<keyword evidence="4 7" id="KW-0520">NAD</keyword>
<evidence type="ECO:0000256" key="4">
    <source>
        <dbReference type="ARBA" id="ARBA00023027"/>
    </source>
</evidence>
<protein>
    <recommendedName>
        <fullName evidence="5">Glutamate dehydrogenase</fullName>
    </recommendedName>
</protein>
<dbReference type="Gene3D" id="3.40.50.720">
    <property type="entry name" value="NAD(P)-binding Rossmann-like Domain"/>
    <property type="match status" value="1"/>
</dbReference>
<evidence type="ECO:0000313" key="11">
    <source>
        <dbReference type="EMBL" id="APX99128.1"/>
    </source>
</evidence>
<dbReference type="SMART" id="SM00839">
    <property type="entry name" value="ELFV_dehydrog"/>
    <property type="match status" value="1"/>
</dbReference>
<evidence type="ECO:0000256" key="1">
    <source>
        <dbReference type="ARBA" id="ARBA00006382"/>
    </source>
</evidence>
<dbReference type="InterPro" id="IPR050724">
    <property type="entry name" value="Glu_Leu_Phe_Val_DH"/>
</dbReference>
<dbReference type="GO" id="GO:0005829">
    <property type="term" value="C:cytosol"/>
    <property type="evidence" value="ECO:0007669"/>
    <property type="project" value="TreeGrafter"/>
</dbReference>
<feature type="binding site" evidence="7">
    <location>
        <position position="379"/>
    </location>
    <ligand>
        <name>substrate</name>
    </ligand>
</feature>
<dbReference type="EMBL" id="CP019352">
    <property type="protein sequence ID" value="APX99128.1"/>
    <property type="molecule type" value="Genomic_DNA"/>
</dbReference>
<dbReference type="InterPro" id="IPR033524">
    <property type="entry name" value="Glu/Leu/Phe/Val_DH_AS"/>
</dbReference>
<feature type="binding site" evidence="7">
    <location>
        <position position="209"/>
    </location>
    <ligand>
        <name>NAD(+)</name>
        <dbReference type="ChEBI" id="CHEBI:57540"/>
    </ligand>
</feature>
<name>A0AAC9LJB7_9FLAO</name>
<dbReference type="InterPro" id="IPR014362">
    <property type="entry name" value="Glu_DH"/>
</dbReference>
<dbReference type="SUPFAM" id="SSF53223">
    <property type="entry name" value="Aminoacid dehydrogenase-like, N-terminal domain"/>
    <property type="match status" value="1"/>
</dbReference>
<keyword evidence="3 5" id="KW-0560">Oxidoreductase</keyword>
<evidence type="ECO:0000256" key="3">
    <source>
        <dbReference type="ARBA" id="ARBA00023002"/>
    </source>
</evidence>
<dbReference type="FunFam" id="1.10.285.10:FF:000001">
    <property type="entry name" value="Glutamate dehydrogenase"/>
    <property type="match status" value="1"/>
</dbReference>
<evidence type="ECO:0000256" key="5">
    <source>
        <dbReference type="PIRNR" id="PIRNR000185"/>
    </source>
</evidence>
<dbReference type="Gene3D" id="1.10.285.10">
    <property type="entry name" value="Glutamate Dehydrogenase, chain A, domain 3"/>
    <property type="match status" value="2"/>
</dbReference>
<dbReference type="FunFam" id="3.40.50.10860:FF:000002">
    <property type="entry name" value="Glutamate dehydrogenase"/>
    <property type="match status" value="1"/>
</dbReference>
<evidence type="ECO:0000256" key="9">
    <source>
        <dbReference type="RuleBase" id="RU004417"/>
    </source>
</evidence>
<dbReference type="Pfam" id="PF02812">
    <property type="entry name" value="ELFV_dehydrog_N"/>
    <property type="match status" value="1"/>
</dbReference>
<proteinExistence type="inferred from homology"/>
<reference evidence="11 12" key="1">
    <citation type="submission" date="2017-01" db="EMBL/GenBank/DDBJ databases">
        <title>Complete genome of Lacinutrix venerupis DOK2-8 isolated from seawater in Dokdo.</title>
        <authorList>
            <person name="Chi W.-J."/>
            <person name="Kim J.H."/>
        </authorList>
    </citation>
    <scope>NUCLEOTIDE SEQUENCE [LARGE SCALE GENOMIC DNA]</scope>
    <source>
        <strain evidence="11 12">DOK2-8</strain>
    </source>
</reference>
<evidence type="ECO:0000256" key="8">
    <source>
        <dbReference type="PIRSR" id="PIRSR000185-3"/>
    </source>
</evidence>
<dbReference type="PANTHER" id="PTHR43571">
    <property type="entry name" value="NADP-SPECIFIC GLUTAMATE DEHYDROGENASE 1-RELATED"/>
    <property type="match status" value="1"/>
</dbReference>
<dbReference type="PANTHER" id="PTHR43571:SF1">
    <property type="entry name" value="NADP-SPECIFIC GLUTAMATE DEHYDROGENASE 1-RELATED"/>
    <property type="match status" value="1"/>
</dbReference>
<feature type="binding site" evidence="7">
    <location>
        <position position="165"/>
    </location>
    <ligand>
        <name>substrate</name>
    </ligand>
</feature>
<dbReference type="CDD" id="cd05313">
    <property type="entry name" value="NAD_bind_2_Glu_DH"/>
    <property type="match status" value="1"/>
</dbReference>
<evidence type="ECO:0000256" key="7">
    <source>
        <dbReference type="PIRSR" id="PIRSR000185-2"/>
    </source>
</evidence>
<accession>A0AAC9LJB7</accession>
<dbReference type="SUPFAM" id="SSF51735">
    <property type="entry name" value="NAD(P)-binding Rossmann-fold domains"/>
    <property type="match status" value="1"/>
</dbReference>
<dbReference type="InterPro" id="IPR006096">
    <property type="entry name" value="Glu/Leu/Phe/Val/Trp_DH_C"/>
</dbReference>
<feature type="binding site" evidence="7">
    <location>
        <position position="240"/>
    </location>
    <ligand>
        <name>NAD(+)</name>
        <dbReference type="ChEBI" id="CHEBI:57540"/>
    </ligand>
</feature>
<dbReference type="Proteomes" id="UP000187506">
    <property type="component" value="Chromosome"/>
</dbReference>
<dbReference type="PIRSF" id="PIRSF000185">
    <property type="entry name" value="Glu_DH"/>
    <property type="match status" value="1"/>
</dbReference>
<evidence type="ECO:0000313" key="12">
    <source>
        <dbReference type="Proteomes" id="UP000187506"/>
    </source>
</evidence>
<dbReference type="InterPro" id="IPR006097">
    <property type="entry name" value="Glu/Leu/Phe/Val/Trp_DH_dimer"/>
</dbReference>
<dbReference type="GO" id="GO:0000166">
    <property type="term" value="F:nucleotide binding"/>
    <property type="evidence" value="ECO:0007669"/>
    <property type="project" value="UniProtKB-KW"/>
</dbReference>
<evidence type="ECO:0000256" key="6">
    <source>
        <dbReference type="PIRSR" id="PIRSR000185-1"/>
    </source>
</evidence>
<comment type="similarity">
    <text evidence="1 5 9">Belongs to the Glu/Leu/Phe/Val dehydrogenases family.</text>
</comment>
<dbReference type="InterPro" id="IPR036291">
    <property type="entry name" value="NAD(P)-bd_dom_sf"/>
</dbReference>
<dbReference type="NCBIfam" id="NF006929">
    <property type="entry name" value="PRK09414.1"/>
    <property type="match status" value="1"/>
</dbReference>
<dbReference type="InterPro" id="IPR033922">
    <property type="entry name" value="NAD_bind_Glu_DH"/>
</dbReference>
<dbReference type="FunFam" id="3.40.50.720:FF:000030">
    <property type="entry name" value="Glutamate dehydrogenase"/>
    <property type="match status" value="1"/>
</dbReference>
<dbReference type="Pfam" id="PF00208">
    <property type="entry name" value="ELFV_dehydrog"/>
    <property type="match status" value="1"/>
</dbReference>
<organism evidence="11 12">
    <name type="scientific">Lacinutrix venerupis</name>
    <dbReference type="NCBI Taxonomy" id="1486034"/>
    <lineage>
        <taxon>Bacteria</taxon>
        <taxon>Pseudomonadati</taxon>
        <taxon>Bacteroidota</taxon>
        <taxon>Flavobacteriia</taxon>
        <taxon>Flavobacteriales</taxon>
        <taxon>Flavobacteriaceae</taxon>
        <taxon>Lacinutrix</taxon>
    </lineage>
</organism>
<feature type="binding site" evidence="7">
    <location>
        <position position="90"/>
    </location>
    <ligand>
        <name>substrate</name>
    </ligand>
</feature>
<dbReference type="GO" id="GO:0006537">
    <property type="term" value="P:glutamate biosynthetic process"/>
    <property type="evidence" value="ECO:0007669"/>
    <property type="project" value="TreeGrafter"/>
</dbReference>
<dbReference type="InterPro" id="IPR006095">
    <property type="entry name" value="Glu/Leu/Phe/Val/Trp_DH"/>
</dbReference>
<dbReference type="InterPro" id="IPR046346">
    <property type="entry name" value="Aminoacid_DH-like_N_sf"/>
</dbReference>
<dbReference type="RefSeq" id="WP_076731769.1">
    <property type="nucleotide sequence ID" value="NZ_CP019352.1"/>
</dbReference>
<feature type="site" description="Important for catalysis" evidence="8">
    <location>
        <position position="166"/>
    </location>
</feature>